<dbReference type="AlphaFoldDB" id="A0A821F280"/>
<dbReference type="EMBL" id="CAJOBS010000805">
    <property type="protein sequence ID" value="CAF4644534.1"/>
    <property type="molecule type" value="Genomic_DNA"/>
</dbReference>
<organism evidence="1 2">
    <name type="scientific">Rotaria socialis</name>
    <dbReference type="NCBI Taxonomy" id="392032"/>
    <lineage>
        <taxon>Eukaryota</taxon>
        <taxon>Metazoa</taxon>
        <taxon>Spiralia</taxon>
        <taxon>Gnathifera</taxon>
        <taxon>Rotifera</taxon>
        <taxon>Eurotatoria</taxon>
        <taxon>Bdelloidea</taxon>
        <taxon>Philodinida</taxon>
        <taxon>Philodinidae</taxon>
        <taxon>Rotaria</taxon>
    </lineage>
</organism>
<feature type="non-terminal residue" evidence="1">
    <location>
        <position position="1"/>
    </location>
</feature>
<proteinExistence type="predicted"/>
<comment type="caution">
    <text evidence="1">The sequence shown here is derived from an EMBL/GenBank/DDBJ whole genome shotgun (WGS) entry which is preliminary data.</text>
</comment>
<reference evidence="1" key="1">
    <citation type="submission" date="2021-02" db="EMBL/GenBank/DDBJ databases">
        <authorList>
            <person name="Nowell W R."/>
        </authorList>
    </citation>
    <scope>NUCLEOTIDE SEQUENCE</scope>
</reference>
<protein>
    <submittedName>
        <fullName evidence="1">Uncharacterized protein</fullName>
    </submittedName>
</protein>
<name>A0A821F280_9BILA</name>
<gene>
    <name evidence="1" type="ORF">TOA249_LOCUS13529</name>
</gene>
<evidence type="ECO:0000313" key="1">
    <source>
        <dbReference type="EMBL" id="CAF4644534.1"/>
    </source>
</evidence>
<sequence>PFECSSPQQSNINTQCRITTKLFLVAFSFFSQQQHNPFSAPTDRTSAEQLLVIPTLNIVITTQLFATTTNCNLLCPSYFSCGTQCISWQEGCANNRTICPRFYYSNTNLQVWSPQQLCYDSTTNACANGTTICPLSYTRLCGLNCWNPDSQYCINNSLQCINSCGGICYSNSQYCYNNAITCNNGQSVCDVTYNPWQYYPFGLNCYNSSNLNCLSNSLCPSYSSCGTKCLTSNEGCANNQTVCPGFYYWNANLQVCGTQQRC</sequence>
<accession>A0A821F280</accession>
<dbReference type="Proteomes" id="UP000663838">
    <property type="component" value="Unassembled WGS sequence"/>
</dbReference>
<evidence type="ECO:0000313" key="2">
    <source>
        <dbReference type="Proteomes" id="UP000663838"/>
    </source>
</evidence>